<name>A0A101H070_9BACT</name>
<comment type="caution">
    <text evidence="2">The sequence shown here is derived from an EMBL/GenBank/DDBJ whole genome shotgun (WGS) entry which is preliminary data.</text>
</comment>
<protein>
    <submittedName>
        <fullName evidence="2">Transaldolase</fullName>
    </submittedName>
</protein>
<reference evidence="3" key="1">
    <citation type="journal article" date="2015" name="MBio">
        <title>Genome-Resolved Metagenomic Analysis Reveals Roles for Candidate Phyla and Other Microbial Community Members in Biogeochemical Transformations in Oil Reservoirs.</title>
        <authorList>
            <person name="Hu P."/>
            <person name="Tom L."/>
            <person name="Singh A."/>
            <person name="Thomas B.C."/>
            <person name="Baker B.J."/>
            <person name="Piceno Y.M."/>
            <person name="Andersen G.L."/>
            <person name="Banfield J.F."/>
        </authorList>
    </citation>
    <scope>NUCLEOTIDE SEQUENCE [LARGE SCALE GENOMIC DNA]</scope>
</reference>
<keyword evidence="1" id="KW-0704">Schiff base</keyword>
<dbReference type="PATRIC" id="fig|1236046.6.peg.631"/>
<dbReference type="Proteomes" id="UP000054260">
    <property type="component" value="Unassembled WGS sequence"/>
</dbReference>
<organism evidence="2 3">
    <name type="scientific">Mesotoga infera</name>
    <dbReference type="NCBI Taxonomy" id="1236046"/>
    <lineage>
        <taxon>Bacteria</taxon>
        <taxon>Thermotogati</taxon>
        <taxon>Thermotogota</taxon>
        <taxon>Thermotogae</taxon>
        <taxon>Kosmotogales</taxon>
        <taxon>Kosmotogaceae</taxon>
        <taxon>Mesotoga</taxon>
    </lineage>
</organism>
<dbReference type="Gene3D" id="3.20.20.70">
    <property type="entry name" value="Aldolase class I"/>
    <property type="match status" value="1"/>
</dbReference>
<dbReference type="Pfam" id="PF00923">
    <property type="entry name" value="TAL_FSA"/>
    <property type="match status" value="1"/>
</dbReference>
<dbReference type="PROSITE" id="PS01054">
    <property type="entry name" value="TRANSALDOLASE_1"/>
    <property type="match status" value="1"/>
</dbReference>
<dbReference type="InterPro" id="IPR018225">
    <property type="entry name" value="Transaldolase_AS"/>
</dbReference>
<dbReference type="InterPro" id="IPR001585">
    <property type="entry name" value="TAL/FSA"/>
</dbReference>
<gene>
    <name evidence="2" type="ORF">XD86_0515</name>
</gene>
<dbReference type="InterPro" id="IPR013785">
    <property type="entry name" value="Aldolase_TIM"/>
</dbReference>
<proteinExistence type="predicted"/>
<dbReference type="SUPFAM" id="SSF51569">
    <property type="entry name" value="Aldolase"/>
    <property type="match status" value="1"/>
</dbReference>
<evidence type="ECO:0000313" key="3">
    <source>
        <dbReference type="Proteomes" id="UP000054260"/>
    </source>
</evidence>
<evidence type="ECO:0000256" key="1">
    <source>
        <dbReference type="ARBA" id="ARBA00023270"/>
    </source>
</evidence>
<dbReference type="EMBL" id="LGGH01000056">
    <property type="protein sequence ID" value="KUK67913.1"/>
    <property type="molecule type" value="Genomic_DNA"/>
</dbReference>
<sequence length="215" mass="24165">MLYIDGICEKSVELVKQPVFAGITTNPTILKRDRPGWGLMDAMKFLSKVPGERHFVQGSISSTDWIQKVKEFIKKSDFDPEFFTIKLPWDPQKASTIVPQLNDIGVGVCATAVYTLQQYYAAVSMEVEYVAVYFDRMKKAGIDPDLRITEMLDIGDWHSNAPRIIAASIKDIESANKLITLGVHDLTLPIEIAAEYIQGSFPADDLNRFEGDFKL</sequence>
<evidence type="ECO:0000313" key="2">
    <source>
        <dbReference type="EMBL" id="KUK67913.1"/>
    </source>
</evidence>
<accession>A0A101H070</accession>
<dbReference type="GO" id="GO:0005975">
    <property type="term" value="P:carbohydrate metabolic process"/>
    <property type="evidence" value="ECO:0007669"/>
    <property type="project" value="InterPro"/>
</dbReference>
<dbReference type="AlphaFoldDB" id="A0A101H070"/>